<dbReference type="InterPro" id="IPR050097">
    <property type="entry name" value="Ferredoxin-NADP_redctase_2"/>
</dbReference>
<keyword evidence="2" id="KW-0560">Oxidoreductase</keyword>
<proteinExistence type="predicted"/>
<evidence type="ECO:0000259" key="3">
    <source>
        <dbReference type="Pfam" id="PF07992"/>
    </source>
</evidence>
<dbReference type="InterPro" id="IPR036188">
    <property type="entry name" value="FAD/NAD-bd_sf"/>
</dbReference>
<keyword evidence="1" id="KW-0285">Flavoprotein</keyword>
<gene>
    <name evidence="4" type="ORF">BGI27_03060</name>
    <name evidence="5" type="ORF">CGU29_06060</name>
</gene>
<dbReference type="GO" id="GO:0016491">
    <property type="term" value="F:oxidoreductase activity"/>
    <property type="evidence" value="ECO:0007669"/>
    <property type="project" value="UniProtKB-KW"/>
</dbReference>
<name>A0A272EUL7_9RHOO</name>
<comment type="caution">
    <text evidence="5">The sequence shown here is derived from an EMBL/GenBank/DDBJ whole genome shotgun (WGS) entry which is preliminary data.</text>
</comment>
<keyword evidence="7" id="KW-1185">Reference proteome</keyword>
<evidence type="ECO:0000313" key="4">
    <source>
        <dbReference type="EMBL" id="KAF7600373.1"/>
    </source>
</evidence>
<evidence type="ECO:0000313" key="6">
    <source>
        <dbReference type="Proteomes" id="UP000216107"/>
    </source>
</evidence>
<dbReference type="AlphaFoldDB" id="A0A272EUL7"/>
<dbReference type="EMBL" id="MDUX01000006">
    <property type="protein sequence ID" value="KAF7600373.1"/>
    <property type="molecule type" value="Genomic_DNA"/>
</dbReference>
<dbReference type="Proteomes" id="UP000216107">
    <property type="component" value="Unassembled WGS sequence"/>
</dbReference>
<dbReference type="PANTHER" id="PTHR48105">
    <property type="entry name" value="THIOREDOXIN REDUCTASE 1-RELATED-RELATED"/>
    <property type="match status" value="1"/>
</dbReference>
<reference evidence="4 7" key="1">
    <citation type="submission" date="2016-08" db="EMBL/GenBank/DDBJ databases">
        <title>Candidatus Dactylopiibacterium carminicum genome sequence.</title>
        <authorList>
            <person name="Ramirez-Puebla S.T."/>
            <person name="Ormeno-Orrillo E."/>
            <person name="Vera-Ponce De Leon A."/>
            <person name="Luis L."/>
            <person name="Sanchez-Flores A."/>
            <person name="Monica R."/>
            <person name="Martinez-Romero E."/>
        </authorList>
    </citation>
    <scope>NUCLEOTIDE SEQUENCE [LARGE SCALE GENOMIC DNA]</scope>
    <source>
        <strain evidence="4">END1</strain>
    </source>
</reference>
<dbReference type="InterPro" id="IPR023753">
    <property type="entry name" value="FAD/NAD-binding_dom"/>
</dbReference>
<dbReference type="SUPFAM" id="SSF51905">
    <property type="entry name" value="FAD/NAD(P)-binding domain"/>
    <property type="match status" value="1"/>
</dbReference>
<dbReference type="RefSeq" id="WP_095523450.1">
    <property type="nucleotide sequence ID" value="NZ_MDUX01000006.1"/>
</dbReference>
<dbReference type="Gene3D" id="3.50.50.60">
    <property type="entry name" value="FAD/NAD(P)-binding domain"/>
    <property type="match status" value="2"/>
</dbReference>
<dbReference type="EMBL" id="NMRN01000012">
    <property type="protein sequence ID" value="PAS93798.1"/>
    <property type="molecule type" value="Genomic_DNA"/>
</dbReference>
<dbReference type="PROSITE" id="PS51257">
    <property type="entry name" value="PROKAR_LIPOPROTEIN"/>
    <property type="match status" value="1"/>
</dbReference>
<accession>A0A272EUL7</accession>
<dbReference type="PRINTS" id="PR00469">
    <property type="entry name" value="PNDRDTASEII"/>
</dbReference>
<evidence type="ECO:0000313" key="7">
    <source>
        <dbReference type="Proteomes" id="UP000623509"/>
    </source>
</evidence>
<dbReference type="PRINTS" id="PR00368">
    <property type="entry name" value="FADPNR"/>
</dbReference>
<organism evidence="5 6">
    <name type="scientific">Candidatus Dactylopiibacterium carminicum</name>
    <dbReference type="NCBI Taxonomy" id="857335"/>
    <lineage>
        <taxon>Bacteria</taxon>
        <taxon>Pseudomonadati</taxon>
        <taxon>Pseudomonadota</taxon>
        <taxon>Betaproteobacteria</taxon>
        <taxon>Rhodocyclales</taxon>
        <taxon>Rhodocyclaceae</taxon>
        <taxon>Candidatus Dactylopiibacterium</taxon>
    </lineage>
</organism>
<feature type="domain" description="FAD/NAD(P)-binding" evidence="3">
    <location>
        <begin position="9"/>
        <end position="311"/>
    </location>
</feature>
<evidence type="ECO:0000256" key="1">
    <source>
        <dbReference type="ARBA" id="ARBA00022630"/>
    </source>
</evidence>
<dbReference type="Pfam" id="PF07992">
    <property type="entry name" value="Pyr_redox_2"/>
    <property type="match status" value="1"/>
</dbReference>
<reference evidence="5 6" key="2">
    <citation type="submission" date="2017-07" db="EMBL/GenBank/DDBJ databases">
        <title>Candidatus Dactylopiibacterium carminicum, a nitrogen-fixing symbiont of the cochineal insect Dactylopius coccus and Dactylopius opuntiae (Hemiptera: Coccoidea: Dactylopiidae).</title>
        <authorList>
            <person name="Vera A."/>
        </authorList>
    </citation>
    <scope>NUCLEOTIDE SEQUENCE [LARGE SCALE GENOMIC DNA]</scope>
    <source>
        <strain evidence="5 6">NFDCM</strain>
    </source>
</reference>
<protein>
    <submittedName>
        <fullName evidence="4">NAD(P)/FAD-dependent oxidoreductase</fullName>
    </submittedName>
</protein>
<sequence>MDPRPASRRICILGSGPAGLSCALWAHNLGLDPKLIELNAQSGGAMQVNFLTNEWVLGHRGMTGQQLAANFVAHVEALGIPILYDSRPTNMERLSDGNLQITLDTPHGISGFDAGAVVIATGTRFRARETLLSVPGFAQCDQGRMRFGPHCFTHIETLAGQRLLIIGGGDNAFENATLAHAAGAHVTVVARSVFHAQERFMTGMRTAGAKLHEHARLANLRPAPSGLLTTLETPQGNIEVEVDRLHLLAGYQPNTEFLSAVFGASIPPLQRDTEGYLQVDAQCRCSQPGFYAAGDVCNRLFPSVVSAISQGAQAARQIELDYSAPY</sequence>
<evidence type="ECO:0000313" key="5">
    <source>
        <dbReference type="EMBL" id="PAS93798.1"/>
    </source>
</evidence>
<evidence type="ECO:0000256" key="2">
    <source>
        <dbReference type="ARBA" id="ARBA00023002"/>
    </source>
</evidence>
<dbReference type="Proteomes" id="UP000623509">
    <property type="component" value="Unassembled WGS sequence"/>
</dbReference>
<dbReference type="OrthoDB" id="9795712at2"/>